<dbReference type="InterPro" id="IPR003599">
    <property type="entry name" value="Ig_sub"/>
</dbReference>
<evidence type="ECO:0000313" key="3">
    <source>
        <dbReference type="EMBL" id="KAK7895978.1"/>
    </source>
</evidence>
<accession>A0AAW0NHF9</accession>
<evidence type="ECO:0000256" key="1">
    <source>
        <dbReference type="SAM" id="Phobius"/>
    </source>
</evidence>
<dbReference type="InterPro" id="IPR013106">
    <property type="entry name" value="Ig_V-set"/>
</dbReference>
<dbReference type="SUPFAM" id="SSF48726">
    <property type="entry name" value="Immunoglobulin"/>
    <property type="match status" value="1"/>
</dbReference>
<organism evidence="3 4">
    <name type="scientific">Mugilogobius chulae</name>
    <name type="common">yellowstripe goby</name>
    <dbReference type="NCBI Taxonomy" id="88201"/>
    <lineage>
        <taxon>Eukaryota</taxon>
        <taxon>Metazoa</taxon>
        <taxon>Chordata</taxon>
        <taxon>Craniata</taxon>
        <taxon>Vertebrata</taxon>
        <taxon>Euteleostomi</taxon>
        <taxon>Actinopterygii</taxon>
        <taxon>Neopterygii</taxon>
        <taxon>Teleostei</taxon>
        <taxon>Neoteleostei</taxon>
        <taxon>Acanthomorphata</taxon>
        <taxon>Gobiaria</taxon>
        <taxon>Gobiiformes</taxon>
        <taxon>Gobioidei</taxon>
        <taxon>Gobiidae</taxon>
        <taxon>Gobionellinae</taxon>
        <taxon>Mugilogobius</taxon>
    </lineage>
</organism>
<gene>
    <name evidence="3" type="ORF">WMY93_021303</name>
</gene>
<keyword evidence="1" id="KW-0812">Transmembrane</keyword>
<dbReference type="Gene3D" id="2.60.40.10">
    <property type="entry name" value="Immunoglobulins"/>
    <property type="match status" value="1"/>
</dbReference>
<dbReference type="EMBL" id="JBBPFD010000015">
    <property type="protein sequence ID" value="KAK7895978.1"/>
    <property type="molecule type" value="Genomic_DNA"/>
</dbReference>
<dbReference type="AlphaFoldDB" id="A0AAW0NHF9"/>
<feature type="domain" description="Ig-like" evidence="2">
    <location>
        <begin position="33"/>
        <end position="134"/>
    </location>
</feature>
<evidence type="ECO:0000259" key="2">
    <source>
        <dbReference type="PROSITE" id="PS50835"/>
    </source>
</evidence>
<sequence length="255" mass="27713">MEYWTWKQYRPIIDFGPVCKDGGVFHCGLRENPTFQYDEDVFEYQLDPGKELSVPCPGFSSVQEGSLVFWITPHTVLNSSEFNSSKGSTQRFTVLPNGTLQIHSAEIEDSGTYSCVVSRGRHLGTGESLEVTVTVGNSSLSKHFNTAFTTLASCVVSIILVLLYLYLTPCRCGRNGWGCGGRAIVVCSDPREVEAGQRRVNGKRVAFLEPQVEDCNGNGAVKSPVLTPGHAGTEGILKNGSRTVGQISTDSAHTE</sequence>
<keyword evidence="1" id="KW-1133">Transmembrane helix</keyword>
<protein>
    <recommendedName>
        <fullName evidence="2">Ig-like domain-containing protein</fullName>
    </recommendedName>
</protein>
<feature type="transmembrane region" description="Helical" evidence="1">
    <location>
        <begin position="147"/>
        <end position="167"/>
    </location>
</feature>
<reference evidence="4" key="1">
    <citation type="submission" date="2024-04" db="EMBL/GenBank/DDBJ databases">
        <title>Salinicola lusitanus LLJ914,a marine bacterium isolated from the Okinawa Trough.</title>
        <authorList>
            <person name="Li J."/>
        </authorList>
    </citation>
    <scope>NUCLEOTIDE SEQUENCE [LARGE SCALE GENOMIC DNA]</scope>
</reference>
<dbReference type="SMART" id="SM00409">
    <property type="entry name" value="IG"/>
    <property type="match status" value="1"/>
</dbReference>
<name>A0AAW0NHF9_9GOBI</name>
<comment type="caution">
    <text evidence="3">The sequence shown here is derived from an EMBL/GenBank/DDBJ whole genome shotgun (WGS) entry which is preliminary data.</text>
</comment>
<evidence type="ECO:0000313" key="4">
    <source>
        <dbReference type="Proteomes" id="UP001460270"/>
    </source>
</evidence>
<dbReference type="InterPro" id="IPR013783">
    <property type="entry name" value="Ig-like_fold"/>
</dbReference>
<keyword evidence="4" id="KW-1185">Reference proteome</keyword>
<dbReference type="InterPro" id="IPR007110">
    <property type="entry name" value="Ig-like_dom"/>
</dbReference>
<dbReference type="SMART" id="SM00408">
    <property type="entry name" value="IGc2"/>
    <property type="match status" value="1"/>
</dbReference>
<dbReference type="InterPro" id="IPR036179">
    <property type="entry name" value="Ig-like_dom_sf"/>
</dbReference>
<dbReference type="PROSITE" id="PS50835">
    <property type="entry name" value="IG_LIKE"/>
    <property type="match status" value="1"/>
</dbReference>
<proteinExistence type="predicted"/>
<dbReference type="InterPro" id="IPR003598">
    <property type="entry name" value="Ig_sub2"/>
</dbReference>
<dbReference type="Proteomes" id="UP001460270">
    <property type="component" value="Unassembled WGS sequence"/>
</dbReference>
<dbReference type="Pfam" id="PF07686">
    <property type="entry name" value="V-set"/>
    <property type="match status" value="1"/>
</dbReference>
<keyword evidence="1" id="KW-0472">Membrane</keyword>